<reference evidence="1 2" key="1">
    <citation type="journal article" date="2020" name="Appl. Environ. Microbiol.">
        <title>Genomic Characteristics of a Novel Species of Ammonia-Oxidizing Archaea from the Jiulong River Estuary.</title>
        <authorList>
            <person name="Zou D."/>
            <person name="Wan R."/>
            <person name="Han L."/>
            <person name="Xu M.N."/>
            <person name="Liu Y."/>
            <person name="Liu H."/>
            <person name="Kao S.J."/>
            <person name="Li M."/>
        </authorList>
    </citation>
    <scope>NUCLEOTIDE SEQUENCE [LARGE SCALE GENOMIC DNA]</scope>
    <source>
        <strain evidence="1">W1bin1</strain>
    </source>
</reference>
<gene>
    <name evidence="1" type="ORF">H2B03_05000</name>
</gene>
<accession>A0AC60VYP1</accession>
<organism evidence="1 2">
    <name type="scientific">Candidatus Nitrosomaritimum aestuariumsis</name>
    <dbReference type="NCBI Taxonomy" id="3342354"/>
    <lineage>
        <taxon>Archaea</taxon>
        <taxon>Nitrososphaerota</taxon>
        <taxon>Nitrososphaeria</taxon>
        <taxon>Nitrosopumilales</taxon>
        <taxon>Nitrosopumilaceae</taxon>
        <taxon>Candidatus Nitrosomaritimum</taxon>
    </lineage>
</organism>
<dbReference type="Proteomes" id="UP000559653">
    <property type="component" value="Unassembled WGS sequence"/>
</dbReference>
<comment type="caution">
    <text evidence="1">The sequence shown here is derived from an EMBL/GenBank/DDBJ whole genome shotgun (WGS) entry which is preliminary data.</text>
</comment>
<evidence type="ECO:0000313" key="1">
    <source>
        <dbReference type="EMBL" id="MBA4452515.1"/>
    </source>
</evidence>
<sequence>MIELDILHIRILFALAMLGTATIIDIRSREISDFLWIVFGGISVVLLFFEPNIIESAFGVGFSLIVAPLVLILWRFGLFGGADALGLIVLSALAPMATLTGSVVSPFSIVVNSALLSVSPMIFNFIRNSILVARKEDIFQDFDETTSKKIFAMFLGYRSKNPKYSFSLETQVGKKKRLNIALHHSDTAEYCTTPDTWVTPGLPFMIFILGGFIIQLFFGDVVLRLIGLT</sequence>
<name>A0AC60VYP1_9ARCH</name>
<evidence type="ECO:0000313" key="2">
    <source>
        <dbReference type="Proteomes" id="UP000559653"/>
    </source>
</evidence>
<dbReference type="EMBL" id="JACEMZ010000027">
    <property type="protein sequence ID" value="MBA4452515.1"/>
    <property type="molecule type" value="Genomic_DNA"/>
</dbReference>
<protein>
    <submittedName>
        <fullName evidence="1">Prepilin peptidase</fullName>
    </submittedName>
</protein>
<proteinExistence type="predicted"/>